<evidence type="ECO:0000256" key="1">
    <source>
        <dbReference type="SAM" id="Phobius"/>
    </source>
</evidence>
<name>A0A8J7PCB4_9BACT</name>
<sequence>MDSLKQEKIRRLDLVFLLVVFSFLTILSSKFPYWFLHQLAISADQSVYVESGNLILQGKVPYLDFFDFNPPLIMYLNVIPVAVAKLFHWPLPLGLNVTVQCFHIVSTALCAYFVLVFRRTLLAPAFVPMLFAFALYSQGLIADHGQREHLFTLGFMPFFFLRGLRYLKQEEKEIDRRLAILTGALAGLLMSLKPHFALIWLFAELGFLSYAGKFSLRPAGRRLPYLELLALLVPPLVYLVCFFSLPKQALRVFFDLALTVYQYGSLWGAKSFMHSLCGTYYFTEPFNQFLVGAFFFVILRRRNPWLSGAFMLALAGLFNYLIGGHAWTYRLLPMALYSQLLLALECGTVFNIVYERFKERVPGIALLASLGLFIYSFNYTGEYFTMNERDYEVAKEEGFDLSKIGFSGFNPRVDFDDTFYTIVENTGAHDTVVYMGSGIRPGYPAQLQAGRPPGSVFLYGYPLTMISQARLTKPSLSAVFDRLEADTIERFGKDIAKNKVNLVLVQECPIAELIKPYNFVDKYLSAYSRVCEVDGAQVYKFTGGKVDLTRYSTAARREIVLKVLSGVWSEEQAASEKQVPLPVVKDWVKRGRKALDDGLTDRVVDDKGALLQKMEELYRENWRLNEEIGKLRAP</sequence>
<feature type="transmembrane region" description="Helical" evidence="1">
    <location>
        <begin position="279"/>
        <end position="298"/>
    </location>
</feature>
<keyword evidence="1" id="KW-1133">Transmembrane helix</keyword>
<reference evidence="2" key="1">
    <citation type="submission" date="2021-02" db="EMBL/GenBank/DDBJ databases">
        <title>Genome-Resolved Metagenomics of a Microbial Community Performing Photosynthetic Biological Nutrient Removal.</title>
        <authorList>
            <person name="Mcdaniel E.A."/>
        </authorList>
    </citation>
    <scope>NUCLEOTIDE SEQUENCE</scope>
    <source>
        <strain evidence="2">UWPOB_OBS1</strain>
    </source>
</reference>
<comment type="caution">
    <text evidence="2">The sequence shown here is derived from an EMBL/GenBank/DDBJ whole genome shotgun (WGS) entry which is preliminary data.</text>
</comment>
<keyword evidence="1" id="KW-0812">Transmembrane</keyword>
<organism evidence="2 3">
    <name type="scientific">Candidatus Obscuribacter phosphatis</name>
    <dbReference type="NCBI Taxonomy" id="1906157"/>
    <lineage>
        <taxon>Bacteria</taxon>
        <taxon>Bacillati</taxon>
        <taxon>Candidatus Melainabacteria</taxon>
        <taxon>Candidatus Obscuribacterales</taxon>
        <taxon>Candidatus Obscuribacteraceae</taxon>
        <taxon>Candidatus Obscuribacter</taxon>
    </lineage>
</organism>
<accession>A0A8J7PCB4</accession>
<feature type="transmembrane region" description="Helical" evidence="1">
    <location>
        <begin position="305"/>
        <end position="322"/>
    </location>
</feature>
<evidence type="ECO:0000313" key="2">
    <source>
        <dbReference type="EMBL" id="MBN8660326.1"/>
    </source>
</evidence>
<feature type="transmembrane region" description="Helical" evidence="1">
    <location>
        <begin position="12"/>
        <end position="35"/>
    </location>
</feature>
<feature type="transmembrane region" description="Helical" evidence="1">
    <location>
        <begin position="334"/>
        <end position="354"/>
    </location>
</feature>
<dbReference type="EMBL" id="JAFLCK010000009">
    <property type="protein sequence ID" value="MBN8660326.1"/>
    <property type="molecule type" value="Genomic_DNA"/>
</dbReference>
<feature type="transmembrane region" description="Helical" evidence="1">
    <location>
        <begin position="93"/>
        <end position="114"/>
    </location>
</feature>
<feature type="transmembrane region" description="Helical" evidence="1">
    <location>
        <begin position="121"/>
        <end position="138"/>
    </location>
</feature>
<keyword evidence="1" id="KW-0472">Membrane</keyword>
<feature type="transmembrane region" description="Helical" evidence="1">
    <location>
        <begin position="361"/>
        <end position="379"/>
    </location>
</feature>
<dbReference type="AlphaFoldDB" id="A0A8J7PCB4"/>
<protein>
    <submittedName>
        <fullName evidence="2">Uncharacterized protein</fullName>
    </submittedName>
</protein>
<feature type="transmembrane region" description="Helical" evidence="1">
    <location>
        <begin position="252"/>
        <end position="273"/>
    </location>
</feature>
<feature type="transmembrane region" description="Helical" evidence="1">
    <location>
        <begin position="150"/>
        <end position="167"/>
    </location>
</feature>
<feature type="transmembrane region" description="Helical" evidence="1">
    <location>
        <begin position="223"/>
        <end position="245"/>
    </location>
</feature>
<dbReference type="Proteomes" id="UP000664277">
    <property type="component" value="Unassembled WGS sequence"/>
</dbReference>
<gene>
    <name evidence="2" type="ORF">J0M35_08200</name>
</gene>
<feature type="transmembrane region" description="Helical" evidence="1">
    <location>
        <begin position="179"/>
        <end position="203"/>
    </location>
</feature>
<evidence type="ECO:0000313" key="3">
    <source>
        <dbReference type="Proteomes" id="UP000664277"/>
    </source>
</evidence>
<proteinExistence type="predicted"/>